<feature type="transmembrane region" description="Helical" evidence="1">
    <location>
        <begin position="20"/>
        <end position="42"/>
    </location>
</feature>
<feature type="transmembrane region" description="Helical" evidence="1">
    <location>
        <begin position="567"/>
        <end position="589"/>
    </location>
</feature>
<dbReference type="GO" id="GO:0140359">
    <property type="term" value="F:ABC-type transporter activity"/>
    <property type="evidence" value="ECO:0007669"/>
    <property type="project" value="InterPro"/>
</dbReference>
<evidence type="ECO:0000313" key="3">
    <source>
        <dbReference type="EMBL" id="MBB4084018.1"/>
    </source>
</evidence>
<dbReference type="PANTHER" id="PTHR43471">
    <property type="entry name" value="ABC TRANSPORTER PERMEASE"/>
    <property type="match status" value="1"/>
</dbReference>
<feature type="domain" description="Peptidase M1 membrane alanine aminopeptidase" evidence="2">
    <location>
        <begin position="865"/>
        <end position="1061"/>
    </location>
</feature>
<feature type="transmembrane region" description="Helical" evidence="1">
    <location>
        <begin position="410"/>
        <end position="434"/>
    </location>
</feature>
<dbReference type="PANTHER" id="PTHR43471:SF12">
    <property type="entry name" value="HYPOTHETICAL MEMBRANE PROTEIN, CONSERVED"/>
    <property type="match status" value="1"/>
</dbReference>
<keyword evidence="3" id="KW-0645">Protease</keyword>
<dbReference type="Pfam" id="PF12679">
    <property type="entry name" value="ABC2_membrane_2"/>
    <property type="match status" value="1"/>
</dbReference>
<evidence type="ECO:0000259" key="2">
    <source>
        <dbReference type="Pfam" id="PF01433"/>
    </source>
</evidence>
<accession>A0A7W6NQK6</accession>
<dbReference type="SUPFAM" id="SSF55486">
    <property type="entry name" value="Metalloproteases ('zincins'), catalytic domain"/>
    <property type="match status" value="1"/>
</dbReference>
<dbReference type="GO" id="GO:0005886">
    <property type="term" value="C:plasma membrane"/>
    <property type="evidence" value="ECO:0007669"/>
    <property type="project" value="UniProtKB-SubCell"/>
</dbReference>
<dbReference type="RefSeq" id="WP_183205146.1">
    <property type="nucleotide sequence ID" value="NZ_BAAAER010000003.1"/>
</dbReference>
<feature type="transmembrane region" description="Helical" evidence="1">
    <location>
        <begin position="147"/>
        <end position="171"/>
    </location>
</feature>
<gene>
    <name evidence="3" type="ORF">GGR12_002906</name>
</gene>
<feature type="transmembrane region" description="Helical" evidence="1">
    <location>
        <begin position="446"/>
        <end position="468"/>
    </location>
</feature>
<name>A0A7W6NQK6_9CAUL</name>
<comment type="caution">
    <text evidence="3">The sequence shown here is derived from an EMBL/GenBank/DDBJ whole genome shotgun (WGS) entry which is preliminary data.</text>
</comment>
<keyword evidence="1" id="KW-0472">Membrane</keyword>
<dbReference type="InterPro" id="IPR027268">
    <property type="entry name" value="Peptidase_M4/M1_CTD_sf"/>
</dbReference>
<feature type="transmembrane region" description="Helical" evidence="1">
    <location>
        <begin position="529"/>
        <end position="546"/>
    </location>
</feature>
<keyword evidence="1" id="KW-1133">Transmembrane helix</keyword>
<dbReference type="Proteomes" id="UP000529946">
    <property type="component" value="Unassembled WGS sequence"/>
</dbReference>
<keyword evidence="4" id="KW-1185">Reference proteome</keyword>
<sequence length="1193" mass="133079">MLGKVASFEFRYQLRQPAFWVITILFTLISFGAVALSSNISVGGGGAVHVNSPFTISVLQGGLNQLYMLAAAAIVANVIVRDFTTGYGPLIFSTPISKSSYLFGRFIGAFGAMLLTLIFAQFGHIIGTFMPPSMVDPETVGAFNLASYVWAFLVMGVPGLFFLSALFFALATITRSMMMTYVAVVAVFILYLVATTILGMRPEFETLTAWVEPTGLSAYQLATKYWTTAERNAGNPSLEGVLLWGRVLWIAIGVGFLGLAYALFERSSRGAKASKKERIRTLVEAPVAVASIGPLARPTYGFAAAWTQLVSLTRFEMSLVFKSVAYLVLVTLALGFSIMVIALTGELYGTPLVLVTRIAIAALSSGFALVSVIIAIYYSGELVWRDRDRRMHEIVDATSTPDWTFLFPKILALVLVLVSTLLIGVIAGVIVQTFRGVTDYELGKYLAWYVAPQAVNFALLAVLAIVVQSLSPNKFVGWAIMVVYMISNIVLRQIGLDHILYRYGSGIGVPLSDMNGRGDFAGFAAWTDAYWTAFAVILLIISYGLWRRGTETRLMPRLKRFPRRLKGPAGVIAALALVAFIGLGSFIFVNTNVWNTYRSQDAGRLLQANYEKTLLHYEDQPQPSVVDLKLQLDLEPHAPRLVTRGQYVIENKTGAPLNEIHFRWPEDIEMEELTVQGATQAREWKEFDYRIYRFATPMQPGERRTVNFRTVFEQKGFKVSGNTTRVVDNGTFITNREFTPTIGMGREGLLTDRGQRRKHGLPAELRPAKLEDASAQSANYLGADWVTADITVTTDADQTVVAPGLKVSDQVADGRRTARFVTESPVLNFFSVQSARYAQSRRMHNGVELVVFHDPAHTRNVPRMLDALASSLDYFQANFSPYQFRQARIVEFPDYASYAQSFPNTFAWSEGLGFIADLSDPTKVDYVTYVAAHEFGHQWWAHQIIGSNQQGMTSLSETLAQYSALMVMEKTYGRDQIRRFLKFELDRYLRARGTERLEELPLMRNENQQYIHYQKGGLVMYLLREEIGEEAVNRALRRLLAQYAFKSAPYPRSLDLVAALRAEAPADKQALITDLFEKITLYDVKTTAATATKRADGRWDVVVTVDARKLYADGEGEETVAPLNETFDVGLFSAEPGKGRFGENDVILMERRPIRSGVQTLRFITTRKPAFAGVDPYNKWIDRNSDDNLRKLD</sequence>
<dbReference type="Pfam" id="PF01433">
    <property type="entry name" value="Peptidase_M1"/>
    <property type="match status" value="1"/>
</dbReference>
<organism evidence="3 4">
    <name type="scientific">Brevundimonas lenta</name>
    <dbReference type="NCBI Taxonomy" id="424796"/>
    <lineage>
        <taxon>Bacteria</taxon>
        <taxon>Pseudomonadati</taxon>
        <taxon>Pseudomonadota</taxon>
        <taxon>Alphaproteobacteria</taxon>
        <taxon>Caulobacterales</taxon>
        <taxon>Caulobacteraceae</taxon>
        <taxon>Brevundimonas</taxon>
    </lineage>
</organism>
<keyword evidence="3" id="KW-0031">Aminopeptidase</keyword>
<feature type="transmembrane region" description="Helical" evidence="1">
    <location>
        <begin position="475"/>
        <end position="495"/>
    </location>
</feature>
<evidence type="ECO:0000256" key="1">
    <source>
        <dbReference type="SAM" id="Phobius"/>
    </source>
</evidence>
<feature type="transmembrane region" description="Helical" evidence="1">
    <location>
        <begin position="324"/>
        <end position="343"/>
    </location>
</feature>
<keyword evidence="3" id="KW-0378">Hydrolase</keyword>
<keyword evidence="1" id="KW-0812">Transmembrane</keyword>
<feature type="transmembrane region" description="Helical" evidence="1">
    <location>
        <begin position="101"/>
        <end position="127"/>
    </location>
</feature>
<dbReference type="InterPro" id="IPR014782">
    <property type="entry name" value="Peptidase_M1_dom"/>
</dbReference>
<reference evidence="3 4" key="1">
    <citation type="submission" date="2020-08" db="EMBL/GenBank/DDBJ databases">
        <title>Genomic Encyclopedia of Type Strains, Phase IV (KMG-IV): sequencing the most valuable type-strain genomes for metagenomic binning, comparative biology and taxonomic classification.</title>
        <authorList>
            <person name="Goeker M."/>
        </authorList>
    </citation>
    <scope>NUCLEOTIDE SEQUENCE [LARGE SCALE GENOMIC DNA]</scope>
    <source>
        <strain evidence="3 4">DSM 23960</strain>
    </source>
</reference>
<dbReference type="EMBL" id="JACIDM010000003">
    <property type="protein sequence ID" value="MBB4084018.1"/>
    <property type="molecule type" value="Genomic_DNA"/>
</dbReference>
<feature type="transmembrane region" description="Helical" evidence="1">
    <location>
        <begin position="243"/>
        <end position="264"/>
    </location>
</feature>
<dbReference type="GO" id="GO:0008270">
    <property type="term" value="F:zinc ion binding"/>
    <property type="evidence" value="ECO:0007669"/>
    <property type="project" value="InterPro"/>
</dbReference>
<feature type="transmembrane region" description="Helical" evidence="1">
    <location>
        <begin position="178"/>
        <end position="200"/>
    </location>
</feature>
<proteinExistence type="predicted"/>
<dbReference type="GO" id="GO:0008237">
    <property type="term" value="F:metallopeptidase activity"/>
    <property type="evidence" value="ECO:0007669"/>
    <property type="project" value="InterPro"/>
</dbReference>
<feature type="transmembrane region" description="Helical" evidence="1">
    <location>
        <begin position="62"/>
        <end position="80"/>
    </location>
</feature>
<dbReference type="GO" id="GO:0004177">
    <property type="term" value="F:aminopeptidase activity"/>
    <property type="evidence" value="ECO:0007669"/>
    <property type="project" value="UniProtKB-KW"/>
</dbReference>
<evidence type="ECO:0000313" key="4">
    <source>
        <dbReference type="Proteomes" id="UP000529946"/>
    </source>
</evidence>
<protein>
    <submittedName>
        <fullName evidence="3">Aminopeptidase N</fullName>
    </submittedName>
</protein>
<dbReference type="Gene3D" id="1.10.390.10">
    <property type="entry name" value="Neutral Protease Domain 2"/>
    <property type="match status" value="1"/>
</dbReference>
<feature type="transmembrane region" description="Helical" evidence="1">
    <location>
        <begin position="355"/>
        <end position="380"/>
    </location>
</feature>
<dbReference type="AlphaFoldDB" id="A0A7W6NQK6"/>